<keyword evidence="3" id="KW-1185">Reference proteome</keyword>
<organism evidence="2 3">
    <name type="scientific">Oikopleura dioica</name>
    <name type="common">Tunicate</name>
    <dbReference type="NCBI Taxonomy" id="34765"/>
    <lineage>
        <taxon>Eukaryota</taxon>
        <taxon>Metazoa</taxon>
        <taxon>Chordata</taxon>
        <taxon>Tunicata</taxon>
        <taxon>Appendicularia</taxon>
        <taxon>Copelata</taxon>
        <taxon>Oikopleuridae</taxon>
        <taxon>Oikopleura</taxon>
    </lineage>
</organism>
<protein>
    <submittedName>
        <fullName evidence="2">Oidioi.mRNA.OKI2018_I69.chr1.g1165.t1.cds</fullName>
    </submittedName>
</protein>
<gene>
    <name evidence="2" type="ORF">OKIOD_LOCUS9930</name>
</gene>
<feature type="coiled-coil region" evidence="1">
    <location>
        <begin position="61"/>
        <end position="109"/>
    </location>
</feature>
<evidence type="ECO:0000313" key="3">
    <source>
        <dbReference type="Proteomes" id="UP001158576"/>
    </source>
</evidence>
<reference evidence="2 3" key="1">
    <citation type="submission" date="2021-04" db="EMBL/GenBank/DDBJ databases">
        <authorList>
            <person name="Bliznina A."/>
        </authorList>
    </citation>
    <scope>NUCLEOTIDE SEQUENCE [LARGE SCALE GENOMIC DNA]</scope>
</reference>
<evidence type="ECO:0000313" key="2">
    <source>
        <dbReference type="EMBL" id="CAG5104255.1"/>
    </source>
</evidence>
<sequence>MSSPRSTIIFSELTDTTPVDPDEGPSKAGVSISEIDKMIAQETAPLWKLYGNMQATIQKQHFEFENTIKNLKDEVKTLQDEKKEMADKIDNLQLNNNHLKDNIKLMKMENEKLMLSRDYHEFVITEADWEIEKFIVGDESLDVKEFPISEHLMIKKKGQITRFRVKCEDIDRETGESSINKDVHGIMETEYGDIEDVPWQKLPLIEESFQFFHSSLYRAKAPSDLRFNILFE</sequence>
<accession>A0ABN7SWA2</accession>
<name>A0ABN7SWA2_OIKDI</name>
<proteinExistence type="predicted"/>
<dbReference type="Proteomes" id="UP001158576">
    <property type="component" value="Chromosome 1"/>
</dbReference>
<dbReference type="EMBL" id="OU015566">
    <property type="protein sequence ID" value="CAG5104255.1"/>
    <property type="molecule type" value="Genomic_DNA"/>
</dbReference>
<evidence type="ECO:0000256" key="1">
    <source>
        <dbReference type="SAM" id="Coils"/>
    </source>
</evidence>
<keyword evidence="1" id="KW-0175">Coiled coil</keyword>